<evidence type="ECO:0000313" key="7">
    <source>
        <dbReference type="EMBL" id="AMJ40210.1"/>
    </source>
</evidence>
<dbReference type="Proteomes" id="UP000184204">
    <property type="component" value="Unassembled WGS sequence"/>
</dbReference>
<dbReference type="Pfam" id="PF04542">
    <property type="entry name" value="Sigma70_r2"/>
    <property type="match status" value="1"/>
</dbReference>
<evidence type="ECO:0000256" key="1">
    <source>
        <dbReference type="ARBA" id="ARBA00010641"/>
    </source>
</evidence>
<evidence type="ECO:0000256" key="2">
    <source>
        <dbReference type="ARBA" id="ARBA00023015"/>
    </source>
</evidence>
<dbReference type="SUPFAM" id="SSF88946">
    <property type="entry name" value="Sigma2 domain of RNA polymerase sigma factors"/>
    <property type="match status" value="1"/>
</dbReference>
<dbReference type="InterPro" id="IPR039425">
    <property type="entry name" value="RNA_pol_sigma-70-like"/>
</dbReference>
<dbReference type="NCBIfam" id="TIGR02937">
    <property type="entry name" value="sigma70-ECF"/>
    <property type="match status" value="1"/>
</dbReference>
<dbReference type="RefSeq" id="WP_066047713.1">
    <property type="nucleotide sequence ID" value="NZ_CP014223.1"/>
</dbReference>
<keyword evidence="2" id="KW-0805">Transcription regulation</keyword>
<reference evidence="8" key="4">
    <citation type="submission" date="2016-11" db="EMBL/GenBank/DDBJ databases">
        <authorList>
            <person name="Varghese N."/>
            <person name="Submissions S."/>
        </authorList>
    </citation>
    <scope>NUCLEOTIDE SEQUENCE</scope>
    <source>
        <strain evidence="8">DSM 1682</strain>
    </source>
</reference>
<dbReference type="GO" id="GO:0003677">
    <property type="term" value="F:DNA binding"/>
    <property type="evidence" value="ECO:0007669"/>
    <property type="project" value="InterPro"/>
</dbReference>
<evidence type="ECO:0000313" key="8">
    <source>
        <dbReference type="EMBL" id="SHF10501.1"/>
    </source>
</evidence>
<organism evidence="8 10">
    <name type="scientific">Anaerotignum propionicum DSM 1682</name>
    <dbReference type="NCBI Taxonomy" id="991789"/>
    <lineage>
        <taxon>Bacteria</taxon>
        <taxon>Bacillati</taxon>
        <taxon>Bacillota</taxon>
        <taxon>Clostridia</taxon>
        <taxon>Lachnospirales</taxon>
        <taxon>Anaerotignaceae</taxon>
        <taxon>Anaerotignum</taxon>
    </lineage>
</organism>
<dbReference type="InterPro" id="IPR013325">
    <property type="entry name" value="RNA_pol_sigma_r2"/>
</dbReference>
<feature type="domain" description="RNA polymerase sigma factor 70 region 4 type 2" evidence="6">
    <location>
        <begin position="136"/>
        <end position="186"/>
    </location>
</feature>
<evidence type="ECO:0000259" key="5">
    <source>
        <dbReference type="Pfam" id="PF04542"/>
    </source>
</evidence>
<evidence type="ECO:0000313" key="9">
    <source>
        <dbReference type="Proteomes" id="UP000068026"/>
    </source>
</evidence>
<reference evidence="10" key="3">
    <citation type="submission" date="2016-11" db="EMBL/GenBank/DDBJ databases">
        <authorList>
            <person name="Jaros S."/>
            <person name="Januszkiewicz K."/>
            <person name="Wedrychowicz H."/>
        </authorList>
    </citation>
    <scope>NUCLEOTIDE SEQUENCE [LARGE SCALE GENOMIC DNA]</scope>
    <source>
        <strain evidence="10">DSM 1682</strain>
    </source>
</reference>
<feature type="domain" description="RNA polymerase sigma-70 region 2" evidence="5">
    <location>
        <begin position="29"/>
        <end position="95"/>
    </location>
</feature>
<evidence type="ECO:0000256" key="3">
    <source>
        <dbReference type="ARBA" id="ARBA00023082"/>
    </source>
</evidence>
<keyword evidence="3" id="KW-0731">Sigma factor</keyword>
<dbReference type="OrthoDB" id="9784984at2"/>
<accession>A0A110A721</accession>
<dbReference type="InterPro" id="IPR013249">
    <property type="entry name" value="RNA_pol_sigma70_r4_t2"/>
</dbReference>
<name>A0A110A721_ANAPI</name>
<dbReference type="Gene3D" id="1.10.10.10">
    <property type="entry name" value="Winged helix-like DNA-binding domain superfamily/Winged helix DNA-binding domain"/>
    <property type="match status" value="1"/>
</dbReference>
<proteinExistence type="inferred from homology"/>
<gene>
    <name evidence="7" type="primary">sigW_1</name>
    <name evidence="7" type="ORF">CPRO_06070</name>
    <name evidence="8" type="ORF">SAMN02745151_02803</name>
</gene>
<dbReference type="GO" id="GO:0016987">
    <property type="term" value="F:sigma factor activity"/>
    <property type="evidence" value="ECO:0007669"/>
    <property type="project" value="UniProtKB-KW"/>
</dbReference>
<evidence type="ECO:0000259" key="6">
    <source>
        <dbReference type="Pfam" id="PF08281"/>
    </source>
</evidence>
<dbReference type="AlphaFoldDB" id="A0A110A721"/>
<dbReference type="PANTHER" id="PTHR43133:SF51">
    <property type="entry name" value="RNA POLYMERASE SIGMA FACTOR"/>
    <property type="match status" value="1"/>
</dbReference>
<dbReference type="EMBL" id="CP014223">
    <property type="protein sequence ID" value="AMJ40210.1"/>
    <property type="molecule type" value="Genomic_DNA"/>
</dbReference>
<dbReference type="Proteomes" id="UP000068026">
    <property type="component" value="Chromosome"/>
</dbReference>
<dbReference type="PANTHER" id="PTHR43133">
    <property type="entry name" value="RNA POLYMERASE ECF-TYPE SIGMA FACTO"/>
    <property type="match status" value="1"/>
</dbReference>
<keyword evidence="9" id="KW-1185">Reference proteome</keyword>
<dbReference type="Pfam" id="PF08281">
    <property type="entry name" value="Sigma70_r4_2"/>
    <property type="match status" value="1"/>
</dbReference>
<reference evidence="9" key="2">
    <citation type="submission" date="2016-01" db="EMBL/GenBank/DDBJ databases">
        <authorList>
            <person name="Poehlein A."/>
            <person name="Schlien K."/>
            <person name="Gottschalk G."/>
            <person name="Buckel W."/>
            <person name="Daniel R."/>
        </authorList>
    </citation>
    <scope>NUCLEOTIDE SEQUENCE [LARGE SCALE GENOMIC DNA]</scope>
    <source>
        <strain evidence="9">X2</strain>
    </source>
</reference>
<reference evidence="7 9" key="1">
    <citation type="journal article" date="2016" name="Genome Announc.">
        <title>Complete Genome Sequence of the Amino Acid-Fermenting Clostridium propionicum X2 (DSM 1682).</title>
        <authorList>
            <person name="Poehlein A."/>
            <person name="Schlien K."/>
            <person name="Chowdhury N.P."/>
            <person name="Gottschalk G."/>
            <person name="Buckel W."/>
            <person name="Daniel R."/>
        </authorList>
    </citation>
    <scope>NUCLEOTIDE SEQUENCE [LARGE SCALE GENOMIC DNA]</scope>
    <source>
        <strain evidence="7 9">X2</strain>
    </source>
</reference>
<dbReference type="SUPFAM" id="SSF88659">
    <property type="entry name" value="Sigma3 and sigma4 domains of RNA polymerase sigma factors"/>
    <property type="match status" value="1"/>
</dbReference>
<evidence type="ECO:0000256" key="4">
    <source>
        <dbReference type="ARBA" id="ARBA00023163"/>
    </source>
</evidence>
<dbReference type="EMBL" id="FQUA01000017">
    <property type="protein sequence ID" value="SHF10501.1"/>
    <property type="molecule type" value="Genomic_DNA"/>
</dbReference>
<dbReference type="InterPro" id="IPR007627">
    <property type="entry name" value="RNA_pol_sigma70_r2"/>
</dbReference>
<evidence type="ECO:0000313" key="10">
    <source>
        <dbReference type="Proteomes" id="UP000184204"/>
    </source>
</evidence>
<dbReference type="InterPro" id="IPR036388">
    <property type="entry name" value="WH-like_DNA-bd_sf"/>
</dbReference>
<dbReference type="KEGG" id="cpro:CPRO_06070"/>
<dbReference type="CDD" id="cd06171">
    <property type="entry name" value="Sigma70_r4"/>
    <property type="match status" value="1"/>
</dbReference>
<comment type="similarity">
    <text evidence="1">Belongs to the sigma-70 factor family. ECF subfamily.</text>
</comment>
<dbReference type="GO" id="GO:0006352">
    <property type="term" value="P:DNA-templated transcription initiation"/>
    <property type="evidence" value="ECO:0007669"/>
    <property type="project" value="InterPro"/>
</dbReference>
<dbReference type="InterPro" id="IPR014284">
    <property type="entry name" value="RNA_pol_sigma-70_dom"/>
</dbReference>
<sequence length="213" mass="24801">MAIEASAEQGMKQLISRAKQGDMTAFERLVEQHEKIVYNVTLKMMNHSEDAKDISQEVWIKAYRSIENFDERSAFSTWIYRIAVNTCIDEMRKRKGKQCFSLDNELEDDEGSWKQEIADKGDTPEESLMRKEMENEIVMALETISEDYKTVFVLRDMQGLSYEEIAEITGLALGTVKSRISRARNNLKEEILNIWERNGRKPRHKNRKEGSNP</sequence>
<dbReference type="Gene3D" id="1.10.1740.10">
    <property type="match status" value="1"/>
</dbReference>
<keyword evidence="4" id="KW-0804">Transcription</keyword>
<protein>
    <submittedName>
        <fullName evidence="7">ECF RNA polymerase sigma factor SigW</fullName>
    </submittedName>
    <submittedName>
        <fullName evidence="8">RNA polymerase, sigma-24 subunit, RpoE</fullName>
    </submittedName>
</protein>
<dbReference type="InterPro" id="IPR013324">
    <property type="entry name" value="RNA_pol_sigma_r3/r4-like"/>
</dbReference>